<dbReference type="KEGG" id="dsf:UWK_01930"/>
<keyword evidence="3" id="KW-1185">Reference proteome</keyword>
<keyword evidence="1" id="KW-0812">Transmembrane</keyword>
<protein>
    <submittedName>
        <fullName evidence="2">Uncharacterized protein</fullName>
    </submittedName>
</protein>
<feature type="transmembrane region" description="Helical" evidence="1">
    <location>
        <begin position="6"/>
        <end position="23"/>
    </location>
</feature>
<keyword evidence="1" id="KW-0472">Membrane</keyword>
<dbReference type="EMBL" id="CP003985">
    <property type="protein sequence ID" value="AGF78480.1"/>
    <property type="molecule type" value="Genomic_DNA"/>
</dbReference>
<dbReference type="RefSeq" id="WP_015404171.1">
    <property type="nucleotide sequence ID" value="NC_020304.1"/>
</dbReference>
<evidence type="ECO:0000256" key="1">
    <source>
        <dbReference type="SAM" id="Phobius"/>
    </source>
</evidence>
<dbReference type="Proteomes" id="UP000011721">
    <property type="component" value="Chromosome"/>
</dbReference>
<accession>M1PFQ2</accession>
<sequence>MGIVGSIFGVFVGIVSFTGRFGEVEKRVQYLYPIGLAGFLVPTLFVLYTIRHFFFSGSGTW</sequence>
<proteinExistence type="predicted"/>
<evidence type="ECO:0000313" key="3">
    <source>
        <dbReference type="Proteomes" id="UP000011721"/>
    </source>
</evidence>
<feature type="transmembrane region" description="Helical" evidence="1">
    <location>
        <begin position="30"/>
        <end position="50"/>
    </location>
</feature>
<keyword evidence="1" id="KW-1133">Transmembrane helix</keyword>
<organism evidence="2 3">
    <name type="scientific">Desulfocapsa sulfexigens (strain DSM 10523 / SB164P1)</name>
    <dbReference type="NCBI Taxonomy" id="1167006"/>
    <lineage>
        <taxon>Bacteria</taxon>
        <taxon>Pseudomonadati</taxon>
        <taxon>Thermodesulfobacteriota</taxon>
        <taxon>Desulfobulbia</taxon>
        <taxon>Desulfobulbales</taxon>
        <taxon>Desulfocapsaceae</taxon>
        <taxon>Desulfocapsa</taxon>
    </lineage>
</organism>
<dbReference type="HOGENOM" id="CLU_2915004_0_0_7"/>
<evidence type="ECO:0000313" key="2">
    <source>
        <dbReference type="EMBL" id="AGF78480.1"/>
    </source>
</evidence>
<dbReference type="AlphaFoldDB" id="M1PFQ2"/>
<reference evidence="3" key="1">
    <citation type="journal article" date="2013" name="Stand. Genomic Sci.">
        <title>Complete genome sequence of Desulfocapsa sulfexigens, a marine deltaproteobacterium specialized in disproportionating inorganic sulfur compounds.</title>
        <authorList>
            <person name="Finster K.W."/>
            <person name="Kjeldsen K.U."/>
            <person name="Kube M."/>
            <person name="Reinhardt R."/>
            <person name="Mussmann M."/>
            <person name="Amann R."/>
            <person name="Schreiber L."/>
        </authorList>
    </citation>
    <scope>NUCLEOTIDE SEQUENCE [LARGE SCALE GENOMIC DNA]</scope>
    <source>
        <strain evidence="3">DSM 10523 / SB164P1</strain>
    </source>
</reference>
<name>M1PFQ2_DESSD</name>
<gene>
    <name evidence="2" type="ordered locus">UWK_01930</name>
</gene>